<keyword evidence="1" id="KW-1133">Transmembrane helix</keyword>
<gene>
    <name evidence="2" type="ORF">G2W53_035562</name>
</gene>
<evidence type="ECO:0000313" key="3">
    <source>
        <dbReference type="Proteomes" id="UP000634136"/>
    </source>
</evidence>
<sequence>MWWYCCYGFSDVVTADARFRSIMVLDMMRGIVKLALIGILFGLLWRTFKLLCVGSSCCFLTVCQNAGLYWSAIAQKLEPDLHDIVEYFQMM</sequence>
<dbReference type="EMBL" id="JAAIUW010000011">
    <property type="protein sequence ID" value="KAF7808819.1"/>
    <property type="molecule type" value="Genomic_DNA"/>
</dbReference>
<feature type="transmembrane region" description="Helical" evidence="1">
    <location>
        <begin position="30"/>
        <end position="48"/>
    </location>
</feature>
<protein>
    <submittedName>
        <fullName evidence="2">Uncharacterized protein</fullName>
    </submittedName>
</protein>
<dbReference type="Proteomes" id="UP000634136">
    <property type="component" value="Unassembled WGS sequence"/>
</dbReference>
<proteinExistence type="predicted"/>
<organism evidence="2 3">
    <name type="scientific">Senna tora</name>
    <dbReference type="NCBI Taxonomy" id="362788"/>
    <lineage>
        <taxon>Eukaryota</taxon>
        <taxon>Viridiplantae</taxon>
        <taxon>Streptophyta</taxon>
        <taxon>Embryophyta</taxon>
        <taxon>Tracheophyta</taxon>
        <taxon>Spermatophyta</taxon>
        <taxon>Magnoliopsida</taxon>
        <taxon>eudicotyledons</taxon>
        <taxon>Gunneridae</taxon>
        <taxon>Pentapetalae</taxon>
        <taxon>rosids</taxon>
        <taxon>fabids</taxon>
        <taxon>Fabales</taxon>
        <taxon>Fabaceae</taxon>
        <taxon>Caesalpinioideae</taxon>
        <taxon>Cassia clade</taxon>
        <taxon>Senna</taxon>
    </lineage>
</organism>
<evidence type="ECO:0000256" key="1">
    <source>
        <dbReference type="SAM" id="Phobius"/>
    </source>
</evidence>
<keyword evidence="1" id="KW-0472">Membrane</keyword>
<accession>A0A834W9E8</accession>
<evidence type="ECO:0000313" key="2">
    <source>
        <dbReference type="EMBL" id="KAF7808819.1"/>
    </source>
</evidence>
<keyword evidence="3" id="KW-1185">Reference proteome</keyword>
<reference evidence="2" key="1">
    <citation type="submission" date="2020-09" db="EMBL/GenBank/DDBJ databases">
        <title>Genome-Enabled Discovery of Anthraquinone Biosynthesis in Senna tora.</title>
        <authorList>
            <person name="Kang S.-H."/>
            <person name="Pandey R.P."/>
            <person name="Lee C.-M."/>
            <person name="Sim J.-S."/>
            <person name="Jeong J.-T."/>
            <person name="Choi B.-S."/>
            <person name="Jung M."/>
            <person name="Ginzburg D."/>
            <person name="Zhao K."/>
            <person name="Won S.Y."/>
            <person name="Oh T.-J."/>
            <person name="Yu Y."/>
            <person name="Kim N.-H."/>
            <person name="Lee O.R."/>
            <person name="Lee T.-H."/>
            <person name="Bashyal P."/>
            <person name="Kim T.-S."/>
            <person name="Lee W.-H."/>
            <person name="Kawkins C."/>
            <person name="Kim C.-K."/>
            <person name="Kim J.S."/>
            <person name="Ahn B.O."/>
            <person name="Rhee S.Y."/>
            <person name="Sohng J.K."/>
        </authorList>
    </citation>
    <scope>NUCLEOTIDE SEQUENCE</scope>
    <source>
        <tissue evidence="2">Leaf</tissue>
    </source>
</reference>
<comment type="caution">
    <text evidence="2">The sequence shown here is derived from an EMBL/GenBank/DDBJ whole genome shotgun (WGS) entry which is preliminary data.</text>
</comment>
<name>A0A834W9E8_9FABA</name>
<dbReference type="AlphaFoldDB" id="A0A834W9E8"/>
<keyword evidence="1" id="KW-0812">Transmembrane</keyword>